<comment type="subunit">
    <text evidence="2 10">Heterotetramer of two alpha and two beta chains.</text>
</comment>
<comment type="catalytic activity">
    <reaction evidence="9 10">
        <text>N(2)-acetyl-L-ornithine + L-glutamate = N-acetyl-L-glutamate + L-ornithine</text>
        <dbReference type="Rhea" id="RHEA:15349"/>
        <dbReference type="ChEBI" id="CHEBI:29985"/>
        <dbReference type="ChEBI" id="CHEBI:44337"/>
        <dbReference type="ChEBI" id="CHEBI:46911"/>
        <dbReference type="ChEBI" id="CHEBI:57805"/>
        <dbReference type="EC" id="2.3.1.35"/>
    </reaction>
</comment>
<dbReference type="UniPathway" id="UPA00068">
    <property type="reaction ID" value="UER00106"/>
</dbReference>
<keyword evidence="3 10" id="KW-0055">Arginine biosynthesis</keyword>
<organism evidence="11 12">
    <name type="scientific">Anaerovibrio lipolyticus</name>
    <dbReference type="NCBI Taxonomy" id="82374"/>
    <lineage>
        <taxon>Bacteria</taxon>
        <taxon>Bacillati</taxon>
        <taxon>Bacillota</taxon>
        <taxon>Negativicutes</taxon>
        <taxon>Selenomonadales</taxon>
        <taxon>Selenomonadaceae</taxon>
        <taxon>Anaerovibrio</taxon>
    </lineage>
</organism>
<dbReference type="RefSeq" id="WP_039205913.1">
    <property type="nucleotide sequence ID" value="NZ_JSCE01000024.1"/>
</dbReference>
<keyword evidence="7 10" id="KW-0511">Multifunctional enzyme</keyword>
<feature type="chain" id="PRO_5023472501" description="Arginine biosynthesis bifunctional protein ArgJ alpha chain" evidence="10">
    <location>
        <begin position="1"/>
        <end position="189"/>
    </location>
</feature>
<feature type="binding site" evidence="10">
    <location>
        <position position="398"/>
    </location>
    <ligand>
        <name>substrate</name>
    </ligand>
</feature>
<feature type="active site" description="Nucleophile" evidence="10">
    <location>
        <position position="190"/>
    </location>
</feature>
<evidence type="ECO:0000313" key="11">
    <source>
        <dbReference type="EMBL" id="KHM52979.1"/>
    </source>
</evidence>
<feature type="site" description="Cleavage; by autolysis" evidence="10">
    <location>
        <begin position="189"/>
        <end position="190"/>
    </location>
</feature>
<keyword evidence="12" id="KW-1185">Reference proteome</keyword>
<dbReference type="InterPro" id="IPR042195">
    <property type="entry name" value="ArgJ_beta_C"/>
</dbReference>
<evidence type="ECO:0000256" key="1">
    <source>
        <dbReference type="ARBA" id="ARBA00006774"/>
    </source>
</evidence>
<feature type="binding site" evidence="10">
    <location>
        <position position="276"/>
    </location>
    <ligand>
        <name>substrate</name>
    </ligand>
</feature>
<comment type="catalytic activity">
    <reaction evidence="10">
        <text>L-glutamate + acetyl-CoA = N-acetyl-L-glutamate + CoA + H(+)</text>
        <dbReference type="Rhea" id="RHEA:24292"/>
        <dbReference type="ChEBI" id="CHEBI:15378"/>
        <dbReference type="ChEBI" id="CHEBI:29985"/>
        <dbReference type="ChEBI" id="CHEBI:44337"/>
        <dbReference type="ChEBI" id="CHEBI:57287"/>
        <dbReference type="ChEBI" id="CHEBI:57288"/>
        <dbReference type="EC" id="2.3.1.1"/>
    </reaction>
</comment>
<feature type="site" description="Involved in the stabilization of negative charge on the oxyanion by the formation of the oxyanion hole" evidence="10">
    <location>
        <position position="116"/>
    </location>
</feature>
<dbReference type="PANTHER" id="PTHR23100">
    <property type="entry name" value="ARGININE BIOSYNTHESIS BIFUNCTIONAL PROTEIN ARGJ"/>
    <property type="match status" value="1"/>
</dbReference>
<feature type="site" description="Involved in the stabilization of negative charge on the oxyanion by the formation of the oxyanion hole" evidence="10">
    <location>
        <position position="117"/>
    </location>
</feature>
<evidence type="ECO:0000256" key="5">
    <source>
        <dbReference type="ARBA" id="ARBA00022679"/>
    </source>
</evidence>
<evidence type="ECO:0000256" key="3">
    <source>
        <dbReference type="ARBA" id="ARBA00022571"/>
    </source>
</evidence>
<dbReference type="PANTHER" id="PTHR23100:SF0">
    <property type="entry name" value="ARGININE BIOSYNTHESIS BIFUNCTIONAL PROTEIN ARGJ, MITOCHONDRIAL"/>
    <property type="match status" value="1"/>
</dbReference>
<dbReference type="EC" id="2.3.1.1" evidence="10"/>
<dbReference type="FunFam" id="3.60.70.12:FF:000001">
    <property type="entry name" value="Arginine biosynthesis bifunctional protein ArgJ, chloroplastic"/>
    <property type="match status" value="1"/>
</dbReference>
<dbReference type="GO" id="GO:0004042">
    <property type="term" value="F:L-glutamate N-acetyltransferase activity"/>
    <property type="evidence" value="ECO:0007669"/>
    <property type="project" value="UniProtKB-UniRule"/>
</dbReference>
<comment type="similarity">
    <text evidence="1 10">Belongs to the ArgJ family.</text>
</comment>
<dbReference type="Gene3D" id="3.60.70.12">
    <property type="entry name" value="L-amino peptidase D-ALA esterase/amidase"/>
    <property type="match status" value="1"/>
</dbReference>
<keyword evidence="6 10" id="KW-0068">Autocatalytic cleavage</keyword>
<keyword evidence="8 10" id="KW-0012">Acyltransferase</keyword>
<dbReference type="Proteomes" id="UP000030993">
    <property type="component" value="Unassembled WGS sequence"/>
</dbReference>
<evidence type="ECO:0000256" key="9">
    <source>
        <dbReference type="ARBA" id="ARBA00049439"/>
    </source>
</evidence>
<feature type="chain" id="PRO_5023472500" description="Arginine biosynthesis bifunctional protein ArgJ beta chain" evidence="10">
    <location>
        <begin position="190"/>
        <end position="403"/>
    </location>
</feature>
<dbReference type="GO" id="GO:0004358">
    <property type="term" value="F:L-glutamate N-acetyltransferase activity, acting on acetyl-L-ornithine as donor"/>
    <property type="evidence" value="ECO:0007669"/>
    <property type="project" value="UniProtKB-UniRule"/>
</dbReference>
<feature type="binding site" evidence="10">
    <location>
        <position position="153"/>
    </location>
    <ligand>
        <name>substrate</name>
    </ligand>
</feature>
<dbReference type="FunFam" id="3.10.20.340:FF:000001">
    <property type="entry name" value="Arginine biosynthesis bifunctional protein ArgJ, chloroplastic"/>
    <property type="match status" value="1"/>
</dbReference>
<accession>A0A0B2JZJ6</accession>
<keyword evidence="10" id="KW-0963">Cytoplasm</keyword>
<protein>
    <recommendedName>
        <fullName evidence="10">Arginine biosynthesis bifunctional protein ArgJ</fullName>
    </recommendedName>
    <domain>
        <recommendedName>
            <fullName evidence="10">Glutamate N-acetyltransferase</fullName>
            <ecNumber evidence="10">2.3.1.35</ecNumber>
        </recommendedName>
        <alternativeName>
            <fullName evidence="10">Ornithine acetyltransferase</fullName>
            <shortName evidence="10">OATase</shortName>
        </alternativeName>
        <alternativeName>
            <fullName evidence="10">Ornithine transacetylase</fullName>
        </alternativeName>
    </domain>
    <domain>
        <recommendedName>
            <fullName evidence="10">Amino-acid acetyltransferase</fullName>
            <ecNumber evidence="10">2.3.1.1</ecNumber>
        </recommendedName>
        <alternativeName>
            <fullName evidence="10">N-acetylglutamate synthase</fullName>
            <shortName evidence="10">AGSase</shortName>
        </alternativeName>
    </domain>
    <component>
        <recommendedName>
            <fullName evidence="10">Arginine biosynthesis bifunctional protein ArgJ alpha chain</fullName>
        </recommendedName>
    </component>
    <component>
        <recommendedName>
            <fullName evidence="10">Arginine biosynthesis bifunctional protein ArgJ beta chain</fullName>
        </recommendedName>
    </component>
</protein>
<dbReference type="eggNOG" id="COG1364">
    <property type="taxonomic scope" value="Bacteria"/>
</dbReference>
<evidence type="ECO:0000256" key="10">
    <source>
        <dbReference type="HAMAP-Rule" id="MF_01106"/>
    </source>
</evidence>
<keyword evidence="5 10" id="KW-0808">Transferase</keyword>
<dbReference type="GO" id="GO:0005737">
    <property type="term" value="C:cytoplasm"/>
    <property type="evidence" value="ECO:0007669"/>
    <property type="project" value="UniProtKB-SubCell"/>
</dbReference>
<comment type="pathway">
    <text evidence="10">Amino-acid biosynthesis; L-arginine biosynthesis; L-ornithine and N-acetyl-L-glutamate from L-glutamate and N(2)-acetyl-L-ornithine (cyclic): step 1/1.</text>
</comment>
<evidence type="ECO:0000256" key="6">
    <source>
        <dbReference type="ARBA" id="ARBA00022813"/>
    </source>
</evidence>
<proteinExistence type="inferred from homology"/>
<dbReference type="InterPro" id="IPR002813">
    <property type="entry name" value="Arg_biosynth_ArgJ"/>
</dbReference>
<comment type="pathway">
    <text evidence="10">Amino-acid biosynthesis; L-arginine biosynthesis; N(2)-acetyl-L-ornithine from L-glutamate: step 1/4.</text>
</comment>
<gene>
    <name evidence="10" type="primary">argJ</name>
    <name evidence="11" type="ORF">NZ47_01355</name>
</gene>
<dbReference type="AlphaFoldDB" id="A0A0B2JZJ6"/>
<feature type="binding site" evidence="10">
    <location>
        <position position="179"/>
    </location>
    <ligand>
        <name>substrate</name>
    </ligand>
</feature>
<comment type="function">
    <text evidence="10">Catalyzes two activities which are involved in the cyclic version of arginine biosynthesis: the synthesis of N-acetylglutamate from glutamate and acetyl-CoA as the acetyl donor, and of ornithine by transacetylation between N(2)-acetylornithine and glutamate.</text>
</comment>
<comment type="subcellular location">
    <subcellularLocation>
        <location evidence="10">Cytoplasm</location>
    </subcellularLocation>
</comment>
<evidence type="ECO:0000256" key="7">
    <source>
        <dbReference type="ARBA" id="ARBA00023268"/>
    </source>
</evidence>
<dbReference type="CDD" id="cd02152">
    <property type="entry name" value="OAT"/>
    <property type="match status" value="1"/>
</dbReference>
<evidence type="ECO:0000313" key="12">
    <source>
        <dbReference type="Proteomes" id="UP000030993"/>
    </source>
</evidence>
<dbReference type="GO" id="GO:0006526">
    <property type="term" value="P:L-arginine biosynthetic process"/>
    <property type="evidence" value="ECO:0007669"/>
    <property type="project" value="UniProtKB-UniRule"/>
</dbReference>
<dbReference type="EC" id="2.3.1.35" evidence="10"/>
<sequence>MFSEKNAKAGVTFPKGFKAAGVKAGIKKSGNLDLALIYTEKEAAVAGVFTKNAVAAAPVIVDKEHLKNGKAHAIVANAGCANACTGEVGLKNAHEMAKLAAAELGCDPYDVFVGSTGIIGVNLPMDKMAAGIKAAAAELSEDGSVNAGNAIITTDTYSKACSFSVQIGGKEVRFGAIAKGSGMIQPNMATMLCYISTDANIAAPLLQKTLSDIVEVSFNMISVDGDMSTNDTVLVLANGEAGNAEIKEGTEDYKVFYDSLKTICQELSKRIAADGEGATKFLTINVHGTKTFEDAKTVAMSIAKSPLVKTAFFGEDPNWGRVICAVGYAGVPMMPEKTVIKFGDITVYANGLGAEFDMDELSKVMAEHDIEINVEMGMGDATATVWSCDFSYEYVKINGEYHT</sequence>
<evidence type="ECO:0000256" key="4">
    <source>
        <dbReference type="ARBA" id="ARBA00022605"/>
    </source>
</evidence>
<feature type="binding site" evidence="10">
    <location>
        <position position="403"/>
    </location>
    <ligand>
        <name>substrate</name>
    </ligand>
</feature>
<evidence type="ECO:0000256" key="2">
    <source>
        <dbReference type="ARBA" id="ARBA00011475"/>
    </source>
</evidence>
<dbReference type="EMBL" id="JSCE01000024">
    <property type="protein sequence ID" value="KHM52979.1"/>
    <property type="molecule type" value="Genomic_DNA"/>
</dbReference>
<dbReference type="NCBIfam" id="TIGR00120">
    <property type="entry name" value="ArgJ"/>
    <property type="match status" value="1"/>
</dbReference>
<name>A0A0B2JZJ6_9FIRM</name>
<dbReference type="SUPFAM" id="SSF56266">
    <property type="entry name" value="DmpA/ArgJ-like"/>
    <property type="match status" value="1"/>
</dbReference>
<keyword evidence="4 10" id="KW-0028">Amino-acid biosynthesis</keyword>
<dbReference type="GO" id="GO:0006592">
    <property type="term" value="P:ornithine biosynthetic process"/>
    <property type="evidence" value="ECO:0007669"/>
    <property type="project" value="TreeGrafter"/>
</dbReference>
<dbReference type="InterPro" id="IPR016117">
    <property type="entry name" value="ArgJ-like_dom_sf"/>
</dbReference>
<dbReference type="STRING" id="82374.NZ47_01355"/>
<dbReference type="Gene3D" id="3.10.20.340">
    <property type="entry name" value="ArgJ beta chain, C-terminal domain"/>
    <property type="match status" value="1"/>
</dbReference>
<dbReference type="HAMAP" id="MF_01106">
    <property type="entry name" value="ArgJ"/>
    <property type="match status" value="1"/>
</dbReference>
<dbReference type="NCBIfam" id="NF003802">
    <property type="entry name" value="PRK05388.1"/>
    <property type="match status" value="1"/>
</dbReference>
<dbReference type="Pfam" id="PF01960">
    <property type="entry name" value="ArgJ"/>
    <property type="match status" value="1"/>
</dbReference>
<feature type="binding site" evidence="10">
    <location>
        <position position="190"/>
    </location>
    <ligand>
        <name>substrate</name>
    </ligand>
</feature>
<evidence type="ECO:0000256" key="8">
    <source>
        <dbReference type="ARBA" id="ARBA00023315"/>
    </source>
</evidence>
<reference evidence="11 12" key="1">
    <citation type="journal article" date="2013" name="PLoS ONE">
        <title>Identification and characterization of three novel lipases belonging to families II and V from Anaerovibrio lipolyticus 5ST.</title>
        <authorList>
            <person name="Prive F."/>
            <person name="Kaderbhai N.N."/>
            <person name="Girdwood S."/>
            <person name="Worgan H.J."/>
            <person name="Pinloche E."/>
            <person name="Scollan N.D."/>
            <person name="Huws S.A."/>
            <person name="Newbold C.J."/>
        </authorList>
    </citation>
    <scope>NUCLEOTIDE SEQUENCE [LARGE SCALE GENOMIC DNA]</scope>
    <source>
        <strain evidence="11 12">5S</strain>
    </source>
</reference>
<comment type="caution">
    <text evidence="11">The sequence shown here is derived from an EMBL/GenBank/DDBJ whole genome shotgun (WGS) entry which is preliminary data.</text>
</comment>